<reference evidence="1 3" key="1">
    <citation type="journal article" date="2012" name="Nature">
        <title>Algal genomes reveal evolutionary mosaicism and the fate of nucleomorphs.</title>
        <authorList>
            <consortium name="DOE Joint Genome Institute"/>
            <person name="Curtis B.A."/>
            <person name="Tanifuji G."/>
            <person name="Burki F."/>
            <person name="Gruber A."/>
            <person name="Irimia M."/>
            <person name="Maruyama S."/>
            <person name="Arias M.C."/>
            <person name="Ball S.G."/>
            <person name="Gile G.H."/>
            <person name="Hirakawa Y."/>
            <person name="Hopkins J.F."/>
            <person name="Kuo A."/>
            <person name="Rensing S.A."/>
            <person name="Schmutz J."/>
            <person name="Symeonidi A."/>
            <person name="Elias M."/>
            <person name="Eveleigh R.J."/>
            <person name="Herman E.K."/>
            <person name="Klute M.J."/>
            <person name="Nakayama T."/>
            <person name="Obornik M."/>
            <person name="Reyes-Prieto A."/>
            <person name="Armbrust E.V."/>
            <person name="Aves S.J."/>
            <person name="Beiko R.G."/>
            <person name="Coutinho P."/>
            <person name="Dacks J.B."/>
            <person name="Durnford D.G."/>
            <person name="Fast N.M."/>
            <person name="Green B.R."/>
            <person name="Grisdale C.J."/>
            <person name="Hempel F."/>
            <person name="Henrissat B."/>
            <person name="Hoppner M.P."/>
            <person name="Ishida K."/>
            <person name="Kim E."/>
            <person name="Koreny L."/>
            <person name="Kroth P.G."/>
            <person name="Liu Y."/>
            <person name="Malik S.B."/>
            <person name="Maier U.G."/>
            <person name="McRose D."/>
            <person name="Mock T."/>
            <person name="Neilson J.A."/>
            <person name="Onodera N.T."/>
            <person name="Poole A.M."/>
            <person name="Pritham E.J."/>
            <person name="Richards T.A."/>
            <person name="Rocap G."/>
            <person name="Roy S.W."/>
            <person name="Sarai C."/>
            <person name="Schaack S."/>
            <person name="Shirato S."/>
            <person name="Slamovits C.H."/>
            <person name="Spencer D.F."/>
            <person name="Suzuki S."/>
            <person name="Worden A.Z."/>
            <person name="Zauner S."/>
            <person name="Barry K."/>
            <person name="Bell C."/>
            <person name="Bharti A.K."/>
            <person name="Crow J.A."/>
            <person name="Grimwood J."/>
            <person name="Kramer R."/>
            <person name="Lindquist E."/>
            <person name="Lucas S."/>
            <person name="Salamov A."/>
            <person name="McFadden G.I."/>
            <person name="Lane C.E."/>
            <person name="Keeling P.J."/>
            <person name="Gray M.W."/>
            <person name="Grigoriev I.V."/>
            <person name="Archibald J.M."/>
        </authorList>
    </citation>
    <scope>NUCLEOTIDE SEQUENCE</scope>
    <source>
        <strain evidence="1 3">CCMP2712</strain>
    </source>
</reference>
<gene>
    <name evidence="1" type="ORF">GUITHDRAFT_122611</name>
</gene>
<dbReference type="EnsemblProtists" id="EKX31181">
    <property type="protein sequence ID" value="EKX31181"/>
    <property type="gene ID" value="GUITHDRAFT_122611"/>
</dbReference>
<dbReference type="Proteomes" id="UP000011087">
    <property type="component" value="Unassembled WGS sequence"/>
</dbReference>
<name>L1I4K7_GUITC</name>
<protein>
    <submittedName>
        <fullName evidence="1 2">Uncharacterized protein</fullName>
    </submittedName>
</protein>
<dbReference type="AlphaFoldDB" id="L1I4K7"/>
<evidence type="ECO:0000313" key="1">
    <source>
        <dbReference type="EMBL" id="EKX31181.1"/>
    </source>
</evidence>
<reference evidence="2" key="3">
    <citation type="submission" date="2015-06" db="UniProtKB">
        <authorList>
            <consortium name="EnsemblProtists"/>
        </authorList>
    </citation>
    <scope>IDENTIFICATION</scope>
</reference>
<sequence length="179" mass="20648">MDSRPKKTEGSYSKFNQKEGFRDSGYRHARWLMLRTAEFTTRRSIPGSDRSIEPVDTSFATAQNIHHSDVELRDPSHKHNAHALDTSQLYKSLPWLLSSENRMIEDDDTRNQLSRKYLQNACKELITSMNSKKDQNDRSLISTYSKKVLVVSNGSECLKNVMRARDQSSTRSEDSMEID</sequence>
<accession>L1I4K7</accession>
<reference evidence="3" key="2">
    <citation type="submission" date="2012-11" db="EMBL/GenBank/DDBJ databases">
        <authorList>
            <person name="Kuo A."/>
            <person name="Curtis B.A."/>
            <person name="Tanifuji G."/>
            <person name="Burki F."/>
            <person name="Gruber A."/>
            <person name="Irimia M."/>
            <person name="Maruyama S."/>
            <person name="Arias M.C."/>
            <person name="Ball S.G."/>
            <person name="Gile G.H."/>
            <person name="Hirakawa Y."/>
            <person name="Hopkins J.F."/>
            <person name="Rensing S.A."/>
            <person name="Schmutz J."/>
            <person name="Symeonidi A."/>
            <person name="Elias M."/>
            <person name="Eveleigh R.J."/>
            <person name="Herman E.K."/>
            <person name="Klute M.J."/>
            <person name="Nakayama T."/>
            <person name="Obornik M."/>
            <person name="Reyes-Prieto A."/>
            <person name="Armbrust E.V."/>
            <person name="Aves S.J."/>
            <person name="Beiko R.G."/>
            <person name="Coutinho P."/>
            <person name="Dacks J.B."/>
            <person name="Durnford D.G."/>
            <person name="Fast N.M."/>
            <person name="Green B.R."/>
            <person name="Grisdale C."/>
            <person name="Hempe F."/>
            <person name="Henrissat B."/>
            <person name="Hoppner M.P."/>
            <person name="Ishida K.-I."/>
            <person name="Kim E."/>
            <person name="Koreny L."/>
            <person name="Kroth P.G."/>
            <person name="Liu Y."/>
            <person name="Malik S.-B."/>
            <person name="Maier U.G."/>
            <person name="McRose D."/>
            <person name="Mock T."/>
            <person name="Neilson J.A."/>
            <person name="Onodera N.T."/>
            <person name="Poole A.M."/>
            <person name="Pritham E.J."/>
            <person name="Richards T.A."/>
            <person name="Rocap G."/>
            <person name="Roy S.W."/>
            <person name="Sarai C."/>
            <person name="Schaack S."/>
            <person name="Shirato S."/>
            <person name="Slamovits C.H."/>
            <person name="Spencer D.F."/>
            <person name="Suzuki S."/>
            <person name="Worden A.Z."/>
            <person name="Zauner S."/>
            <person name="Barry K."/>
            <person name="Bell C."/>
            <person name="Bharti A.K."/>
            <person name="Crow J.A."/>
            <person name="Grimwood J."/>
            <person name="Kramer R."/>
            <person name="Lindquist E."/>
            <person name="Lucas S."/>
            <person name="Salamov A."/>
            <person name="McFadden G.I."/>
            <person name="Lane C.E."/>
            <person name="Keeling P.J."/>
            <person name="Gray M.W."/>
            <person name="Grigoriev I.V."/>
            <person name="Archibald J.M."/>
        </authorList>
    </citation>
    <scope>NUCLEOTIDE SEQUENCE</scope>
    <source>
        <strain evidence="3">CCMP2712</strain>
    </source>
</reference>
<dbReference type="PaxDb" id="55529-EKX31181"/>
<dbReference type="GeneID" id="17287903"/>
<dbReference type="EMBL" id="JH993337">
    <property type="protein sequence ID" value="EKX31181.1"/>
    <property type="molecule type" value="Genomic_DNA"/>
</dbReference>
<dbReference type="RefSeq" id="XP_005818161.1">
    <property type="nucleotide sequence ID" value="XM_005818104.1"/>
</dbReference>
<proteinExistence type="predicted"/>
<evidence type="ECO:0000313" key="3">
    <source>
        <dbReference type="Proteomes" id="UP000011087"/>
    </source>
</evidence>
<organism evidence="1">
    <name type="scientific">Guillardia theta (strain CCMP2712)</name>
    <name type="common">Cryptophyte</name>
    <dbReference type="NCBI Taxonomy" id="905079"/>
    <lineage>
        <taxon>Eukaryota</taxon>
        <taxon>Cryptophyceae</taxon>
        <taxon>Pyrenomonadales</taxon>
        <taxon>Geminigeraceae</taxon>
        <taxon>Guillardia</taxon>
    </lineage>
</organism>
<dbReference type="KEGG" id="gtt:GUITHDRAFT_122611"/>
<dbReference type="HOGENOM" id="CLU_1506188_0_0_1"/>
<keyword evidence="3" id="KW-1185">Reference proteome</keyword>
<evidence type="ECO:0000313" key="2">
    <source>
        <dbReference type="EnsemblProtists" id="EKX31181"/>
    </source>
</evidence>